<comment type="caution">
    <text evidence="2">The sequence shown here is derived from an EMBL/GenBank/DDBJ whole genome shotgun (WGS) entry which is preliminary data.</text>
</comment>
<dbReference type="STRING" id="824.CGRAC_0225"/>
<dbReference type="AlphaFoldDB" id="C8PFG3"/>
<feature type="compositionally biased region" description="Basic and acidic residues" evidence="1">
    <location>
        <begin position="108"/>
        <end position="118"/>
    </location>
</feature>
<dbReference type="EMBL" id="ACYG01000014">
    <property type="protein sequence ID" value="EEV18429.1"/>
    <property type="molecule type" value="Genomic_DNA"/>
</dbReference>
<dbReference type="OrthoDB" id="5349303at2"/>
<reference evidence="2 3" key="1">
    <citation type="submission" date="2009-07" db="EMBL/GenBank/DDBJ databases">
        <authorList>
            <person name="Madupu R."/>
            <person name="Sebastian Y."/>
            <person name="Durkin A.S."/>
            <person name="Torralba M."/>
            <person name="Methe B."/>
            <person name="Sutton G.G."/>
            <person name="Strausberg R.L."/>
            <person name="Nelson K.E."/>
        </authorList>
    </citation>
    <scope>NUCLEOTIDE SEQUENCE [LARGE SCALE GENOMIC DNA]</scope>
    <source>
        <strain evidence="2 3">RM3268</strain>
    </source>
</reference>
<organism evidence="2 3">
    <name type="scientific">Campylobacter gracilis RM3268</name>
    <dbReference type="NCBI Taxonomy" id="553220"/>
    <lineage>
        <taxon>Bacteria</taxon>
        <taxon>Pseudomonadati</taxon>
        <taxon>Campylobacterota</taxon>
        <taxon>Epsilonproteobacteria</taxon>
        <taxon>Campylobacterales</taxon>
        <taxon>Campylobacteraceae</taxon>
        <taxon>Campylobacter</taxon>
    </lineage>
</organism>
<dbReference type="eggNOG" id="ENOG5030JHZ">
    <property type="taxonomic scope" value="Bacteria"/>
</dbReference>
<proteinExistence type="predicted"/>
<feature type="region of interest" description="Disordered" evidence="1">
    <location>
        <begin position="105"/>
        <end position="124"/>
    </location>
</feature>
<evidence type="ECO:0000256" key="1">
    <source>
        <dbReference type="SAM" id="MobiDB-lite"/>
    </source>
</evidence>
<evidence type="ECO:0000313" key="2">
    <source>
        <dbReference type="EMBL" id="EEV18429.1"/>
    </source>
</evidence>
<protein>
    <recommendedName>
        <fullName evidence="4">Helix-turn-helix domain-containing protein</fullName>
    </recommendedName>
</protein>
<evidence type="ECO:0000313" key="3">
    <source>
        <dbReference type="Proteomes" id="UP000005709"/>
    </source>
</evidence>
<sequence>MSENLSGGYAICFNQWLFDERIQSELRLLLLITSLSAKEGYCYASNQYLAEKLNKSKDTISAGITKLKKYGYIETEEEKFGAAIINRKIRVIVFERIAEFQSANGENKAADGKNKDANGKNSVADVKNSSDAYIGRARMNNTSQENYKPYELQALCVSASAAHERNEAPRSPKFQKPTIEQIRAYCKEAGKNIDAEAFFDFYEAKGWVVGRAPMKDWKAAVRNWAKNESQFLRRKVNSDGQEDEYADVPMFASDNPILKNNFLSRDMSVIYDKATQIAIEDERLRSSRQIEMKDHR</sequence>
<dbReference type="Proteomes" id="UP000005709">
    <property type="component" value="Unassembled WGS sequence"/>
</dbReference>
<name>C8PFG3_9BACT</name>
<evidence type="ECO:0008006" key="4">
    <source>
        <dbReference type="Google" id="ProtNLM"/>
    </source>
</evidence>
<accession>C8PFG3</accession>
<gene>
    <name evidence="2" type="ORF">CAMGR0001_2120</name>
</gene>
<dbReference type="RefSeq" id="WP_005869990.1">
    <property type="nucleotide sequence ID" value="NZ_ACYG01000014.1"/>
</dbReference>
<dbReference type="Pfam" id="PF13730">
    <property type="entry name" value="HTH_36"/>
    <property type="match status" value="1"/>
</dbReference>
<keyword evidence="3" id="KW-1185">Reference proteome</keyword>
<dbReference type="Gene3D" id="1.10.10.10">
    <property type="entry name" value="Winged helix-like DNA-binding domain superfamily/Winged helix DNA-binding domain"/>
    <property type="match status" value="1"/>
</dbReference>
<dbReference type="InterPro" id="IPR036388">
    <property type="entry name" value="WH-like_DNA-bd_sf"/>
</dbReference>